<dbReference type="Proteomes" id="UP001143391">
    <property type="component" value="Unassembled WGS sequence"/>
</dbReference>
<feature type="coiled-coil region" evidence="1">
    <location>
        <begin position="36"/>
        <end position="63"/>
    </location>
</feature>
<reference evidence="2" key="1">
    <citation type="submission" date="2022-07" db="EMBL/GenBank/DDBJ databases">
        <title>Marinobacter iranensis a new bacterium isolate from a hipersaline lake in Iran.</title>
        <authorList>
            <person name="Mohammad A.M.A."/>
            <person name="Cristina S.-P."/>
            <person name="Antonio V."/>
        </authorList>
    </citation>
    <scope>NUCLEOTIDE SEQUENCE</scope>
    <source>
        <strain evidence="2">71-i</strain>
    </source>
</reference>
<comment type="caution">
    <text evidence="2">The sequence shown here is derived from an EMBL/GenBank/DDBJ whole genome shotgun (WGS) entry which is preliminary data.</text>
</comment>
<accession>A0ABT5Y709</accession>
<dbReference type="EMBL" id="JANCMW010000002">
    <property type="protein sequence ID" value="MDF0749408.1"/>
    <property type="molecule type" value="Genomic_DNA"/>
</dbReference>
<gene>
    <name evidence="2" type="ORF">NLU14_04095</name>
</gene>
<evidence type="ECO:0000313" key="3">
    <source>
        <dbReference type="Proteomes" id="UP001143391"/>
    </source>
</evidence>
<keyword evidence="1" id="KW-0175">Coiled coil</keyword>
<keyword evidence="3" id="KW-1185">Reference proteome</keyword>
<evidence type="ECO:0000256" key="1">
    <source>
        <dbReference type="SAM" id="Coils"/>
    </source>
</evidence>
<evidence type="ECO:0000313" key="2">
    <source>
        <dbReference type="EMBL" id="MDF0749408.1"/>
    </source>
</evidence>
<dbReference type="RefSeq" id="WP_275704903.1">
    <property type="nucleotide sequence ID" value="NZ_JANCMW010000002.1"/>
</dbReference>
<sequence>MDIKTFEDLIEWARQLHGHLSRCLSESSTENQGERARALLAYLADHESELERITAEFEKQAETKALKTRLYDYLNSEHHPIKTHRTCDGHYDDLDFDGIVREIFDFHDQLIDLYDSLAGKAEIPEAKELVESLRAMEEHEAMRLARQIGMMDDV</sequence>
<name>A0ABT5Y709_9GAMM</name>
<organism evidence="2 3">
    <name type="scientific">Marinobacter iranensis</name>
    <dbReference type="NCBI Taxonomy" id="2962607"/>
    <lineage>
        <taxon>Bacteria</taxon>
        <taxon>Pseudomonadati</taxon>
        <taxon>Pseudomonadota</taxon>
        <taxon>Gammaproteobacteria</taxon>
        <taxon>Pseudomonadales</taxon>
        <taxon>Marinobacteraceae</taxon>
        <taxon>Marinobacter</taxon>
    </lineage>
</organism>
<proteinExistence type="predicted"/>
<protein>
    <submittedName>
        <fullName evidence="2">ATPase</fullName>
    </submittedName>
</protein>